<keyword evidence="2" id="KW-1185">Reference proteome</keyword>
<sequence>MGCNGIRGLFALGGTTPRLIRHGHRGWRSLRQRQLWLLRIDAGRGGGNGHCPSLFVLVVTVPGAATLPPSRHRAPPR</sequence>
<proteinExistence type="predicted"/>
<organism evidence="1 2">
    <name type="scientific">Amycolatopsis pithecellobii</name>
    <dbReference type="NCBI Taxonomy" id="664692"/>
    <lineage>
        <taxon>Bacteria</taxon>
        <taxon>Bacillati</taxon>
        <taxon>Actinomycetota</taxon>
        <taxon>Actinomycetes</taxon>
        <taxon>Pseudonocardiales</taxon>
        <taxon>Pseudonocardiaceae</taxon>
        <taxon>Amycolatopsis</taxon>
    </lineage>
</organism>
<dbReference type="AlphaFoldDB" id="A0A6N7YXJ5"/>
<dbReference type="RefSeq" id="WP_154755820.1">
    <property type="nucleotide sequence ID" value="NZ_WMBA01000006.1"/>
</dbReference>
<reference evidence="1 2" key="1">
    <citation type="submission" date="2019-11" db="EMBL/GenBank/DDBJ databases">
        <title>Draft genome of Amycolatopsis RM579.</title>
        <authorList>
            <person name="Duangmal K."/>
            <person name="Mingma R."/>
        </authorList>
    </citation>
    <scope>NUCLEOTIDE SEQUENCE [LARGE SCALE GENOMIC DNA]</scope>
    <source>
        <strain evidence="1 2">RM579</strain>
    </source>
</reference>
<comment type="caution">
    <text evidence="1">The sequence shown here is derived from an EMBL/GenBank/DDBJ whole genome shotgun (WGS) entry which is preliminary data.</text>
</comment>
<dbReference type="Proteomes" id="UP000440096">
    <property type="component" value="Unassembled WGS sequence"/>
</dbReference>
<evidence type="ECO:0000313" key="1">
    <source>
        <dbReference type="EMBL" id="MTD53593.1"/>
    </source>
</evidence>
<name>A0A6N7YXJ5_9PSEU</name>
<protein>
    <submittedName>
        <fullName evidence="1">Uncharacterized protein</fullName>
    </submittedName>
</protein>
<evidence type="ECO:0000313" key="2">
    <source>
        <dbReference type="Proteomes" id="UP000440096"/>
    </source>
</evidence>
<dbReference type="EMBL" id="WMBA01000006">
    <property type="protein sequence ID" value="MTD53593.1"/>
    <property type="molecule type" value="Genomic_DNA"/>
</dbReference>
<gene>
    <name evidence="1" type="ORF">GKO32_06290</name>
</gene>
<accession>A0A6N7YXJ5</accession>